<keyword evidence="2" id="KW-1185">Reference proteome</keyword>
<reference evidence="1 2" key="1">
    <citation type="journal article" date="2019" name="Sci. Rep.">
        <title>Comparative genomics of chytrid fungi reveal insights into the obligate biotrophic and pathogenic lifestyle of Synchytrium endobioticum.</title>
        <authorList>
            <person name="van de Vossenberg B.T.L.H."/>
            <person name="Warris S."/>
            <person name="Nguyen H.D.T."/>
            <person name="van Gent-Pelzer M.P.E."/>
            <person name="Joly D.L."/>
            <person name="van de Geest H.C."/>
            <person name="Bonants P.J.M."/>
            <person name="Smith D.S."/>
            <person name="Levesque C.A."/>
            <person name="van der Lee T.A.J."/>
        </authorList>
    </citation>
    <scope>NUCLEOTIDE SEQUENCE [LARGE SCALE GENOMIC DNA]</scope>
    <source>
        <strain evidence="1 2">MB42</strain>
    </source>
</reference>
<gene>
    <name evidence="1" type="ORF">SeMB42_g05781</name>
</gene>
<dbReference type="AlphaFoldDB" id="A0A507CPF2"/>
<organism evidence="1 2">
    <name type="scientific">Synchytrium endobioticum</name>
    <dbReference type="NCBI Taxonomy" id="286115"/>
    <lineage>
        <taxon>Eukaryota</taxon>
        <taxon>Fungi</taxon>
        <taxon>Fungi incertae sedis</taxon>
        <taxon>Chytridiomycota</taxon>
        <taxon>Chytridiomycota incertae sedis</taxon>
        <taxon>Chytridiomycetes</taxon>
        <taxon>Synchytriales</taxon>
        <taxon>Synchytriaceae</taxon>
        <taxon>Synchytrium</taxon>
    </lineage>
</organism>
<dbReference type="VEuPathDB" id="FungiDB:SeMB42_g05781"/>
<accession>A0A507CPF2</accession>
<proteinExistence type="predicted"/>
<dbReference type="Proteomes" id="UP000317494">
    <property type="component" value="Unassembled WGS sequence"/>
</dbReference>
<protein>
    <submittedName>
        <fullName evidence="1">Uncharacterized protein</fullName>
    </submittedName>
</protein>
<comment type="caution">
    <text evidence="1">The sequence shown here is derived from an EMBL/GenBank/DDBJ whole genome shotgun (WGS) entry which is preliminary data.</text>
</comment>
<name>A0A507CPF2_9FUNG</name>
<evidence type="ECO:0000313" key="2">
    <source>
        <dbReference type="Proteomes" id="UP000317494"/>
    </source>
</evidence>
<evidence type="ECO:0000313" key="1">
    <source>
        <dbReference type="EMBL" id="TPX41009.1"/>
    </source>
</evidence>
<dbReference type="EMBL" id="QEAN01000290">
    <property type="protein sequence ID" value="TPX41009.1"/>
    <property type="molecule type" value="Genomic_DNA"/>
</dbReference>
<sequence length="76" mass="8755">MQILDEAVPKNMKEAMTLPQWNDRLEAIKIVRMIGAKVSDRCSRNGMDVYSAVVYLYVYKRCVTKYMNQYGCGVPT</sequence>